<keyword evidence="2" id="KW-0539">Nucleus</keyword>
<dbReference type="KEGG" id="mgl:MGL_3712"/>
<evidence type="ECO:0008006" key="7">
    <source>
        <dbReference type="Google" id="ProtNLM"/>
    </source>
</evidence>
<accession>A8QAF3</accession>
<dbReference type="EMBL" id="AAYY01000014">
    <property type="protein sequence ID" value="EDP42031.1"/>
    <property type="molecule type" value="Genomic_DNA"/>
</dbReference>
<dbReference type="InterPro" id="IPR050936">
    <property type="entry name" value="AP-1-like"/>
</dbReference>
<dbReference type="GO" id="GO:0090575">
    <property type="term" value="C:RNA polymerase II transcription regulator complex"/>
    <property type="evidence" value="ECO:0007669"/>
    <property type="project" value="TreeGrafter"/>
</dbReference>
<organism evidence="5 6">
    <name type="scientific">Malassezia globosa (strain ATCC MYA-4612 / CBS 7966)</name>
    <name type="common">Dandruff-associated fungus</name>
    <dbReference type="NCBI Taxonomy" id="425265"/>
    <lineage>
        <taxon>Eukaryota</taxon>
        <taxon>Fungi</taxon>
        <taxon>Dikarya</taxon>
        <taxon>Basidiomycota</taxon>
        <taxon>Ustilaginomycotina</taxon>
        <taxon>Malasseziomycetes</taxon>
        <taxon>Malasseziales</taxon>
        <taxon>Malasseziaceae</taxon>
        <taxon>Malassezia</taxon>
    </lineage>
</organism>
<reference evidence="5 6" key="1">
    <citation type="journal article" date="2007" name="Proc. Natl. Acad. Sci. U.S.A.">
        <title>Dandruff-associated Malassezia genomes reveal convergent and divergent virulence traits shared with plant and human fungal pathogens.</title>
        <authorList>
            <person name="Xu J."/>
            <person name="Saunders C.W."/>
            <person name="Hu P."/>
            <person name="Grant R.A."/>
            <person name="Boekhout T."/>
            <person name="Kuramae E.E."/>
            <person name="Kronstad J.W."/>
            <person name="Deangelis Y.M."/>
            <person name="Reeder N.L."/>
            <person name="Johnstone K.R."/>
            <person name="Leland M."/>
            <person name="Fieno A.M."/>
            <person name="Begley W.M."/>
            <person name="Sun Y."/>
            <person name="Lacey M.P."/>
            <person name="Chaudhary T."/>
            <person name="Keough T."/>
            <person name="Chu L."/>
            <person name="Sears R."/>
            <person name="Yuan B."/>
            <person name="Dawson T.L.Jr."/>
        </authorList>
    </citation>
    <scope>NUCLEOTIDE SEQUENCE [LARGE SCALE GENOMIC DNA]</scope>
    <source>
        <strain evidence="6">ATCC MYA-4612 / CBS 7966</strain>
    </source>
</reference>
<name>A8QAF3_MALGO</name>
<dbReference type="OrthoDB" id="2593073at2759"/>
<proteinExistence type="predicted"/>
<feature type="compositionally biased region" description="Low complexity" evidence="4">
    <location>
        <begin position="321"/>
        <end position="332"/>
    </location>
</feature>
<dbReference type="AlphaFoldDB" id="A8QAF3"/>
<dbReference type="InParanoid" id="A8QAF3"/>
<dbReference type="GO" id="GO:0000976">
    <property type="term" value="F:transcription cis-regulatory region binding"/>
    <property type="evidence" value="ECO:0007669"/>
    <property type="project" value="InterPro"/>
</dbReference>
<dbReference type="GeneID" id="5853551"/>
<feature type="compositionally biased region" description="Pro residues" evidence="4">
    <location>
        <begin position="1"/>
        <end position="12"/>
    </location>
</feature>
<evidence type="ECO:0000256" key="4">
    <source>
        <dbReference type="SAM" id="MobiDB-lite"/>
    </source>
</evidence>
<evidence type="ECO:0000313" key="6">
    <source>
        <dbReference type="Proteomes" id="UP000008837"/>
    </source>
</evidence>
<keyword evidence="3" id="KW-0175">Coiled coil</keyword>
<feature type="region of interest" description="Disordered" evidence="4">
    <location>
        <begin position="356"/>
        <end position="444"/>
    </location>
</feature>
<evidence type="ECO:0000256" key="1">
    <source>
        <dbReference type="ARBA" id="ARBA00004123"/>
    </source>
</evidence>
<dbReference type="GO" id="GO:0001228">
    <property type="term" value="F:DNA-binding transcription activator activity, RNA polymerase II-specific"/>
    <property type="evidence" value="ECO:0007669"/>
    <property type="project" value="TreeGrafter"/>
</dbReference>
<gene>
    <name evidence="5" type="ORF">MGL_3712</name>
</gene>
<feature type="region of interest" description="Disordered" evidence="4">
    <location>
        <begin position="285"/>
        <end position="332"/>
    </location>
</feature>
<protein>
    <recommendedName>
        <fullName evidence="7">BZIP domain-containing protein</fullName>
    </recommendedName>
</protein>
<dbReference type="OMA" id="PYWLLEA"/>
<dbReference type="PANTHER" id="PTHR40621">
    <property type="entry name" value="TRANSCRIPTION FACTOR KAPC-RELATED"/>
    <property type="match status" value="1"/>
</dbReference>
<feature type="coiled-coil region" evidence="3">
    <location>
        <begin position="204"/>
        <end position="248"/>
    </location>
</feature>
<sequence length="465" mass="48955">MDHGPPAPPPPLGDEAFGAVIQLANAASRPDHEQNHNSTNPHHFHHQHPSSNSAHTPSPRVSKGRGDDMSENPRSSKHVRMENESPHNSVDAPSLSWAPTAPPAYPGHGLDHNGMPTLHHSAPSPFDPTAHDVSAYGDTSGVQSDQSRMAPPPPAVASPTSEQNKHLTSEQTGLVGARGKTGMTRTLSTSRRAEQNRNAQRVFRERKNKYIADLESKAASLESALLAAEEHRRRFNEAIETIEILKRDNDTLRVALRALGGHQAVPNAPALPIDRPASHAPTLLPTFAQQHPGAPGAPPRGVDQHDATHAQSQGGMHDTAEQAQDPATAAAVAAAASGGAPYWLLEAVSNANQQHGFHVPNHFSSQLGDSGMPPPGPPTQIHPNDPNAMRARGGMPPQRAESMLDPSLEHAALGDAPRPPSRVHGEDNKTNDSGMDAPGNPDNLASLSAVAAAAAAAAASQKVNT</sequence>
<evidence type="ECO:0000256" key="2">
    <source>
        <dbReference type="ARBA" id="ARBA00023242"/>
    </source>
</evidence>
<comment type="subcellular location">
    <subcellularLocation>
        <location evidence="1">Nucleus</location>
    </subcellularLocation>
</comment>
<feature type="region of interest" description="Disordered" evidence="4">
    <location>
        <begin position="1"/>
        <end position="199"/>
    </location>
</feature>
<dbReference type="PANTHER" id="PTHR40621:SF6">
    <property type="entry name" value="AP-1-LIKE TRANSCRIPTION FACTOR YAP1-RELATED"/>
    <property type="match status" value="1"/>
</dbReference>
<evidence type="ECO:0000256" key="3">
    <source>
        <dbReference type="SAM" id="Coils"/>
    </source>
</evidence>
<dbReference type="InterPro" id="IPR046347">
    <property type="entry name" value="bZIP_sf"/>
</dbReference>
<evidence type="ECO:0000313" key="5">
    <source>
        <dbReference type="EMBL" id="EDP42031.1"/>
    </source>
</evidence>
<dbReference type="Gene3D" id="1.20.5.170">
    <property type="match status" value="1"/>
</dbReference>
<dbReference type="RefSeq" id="XP_001729245.1">
    <property type="nucleotide sequence ID" value="XM_001729193.1"/>
</dbReference>
<comment type="caution">
    <text evidence="5">The sequence shown here is derived from an EMBL/GenBank/DDBJ whole genome shotgun (WGS) entry which is preliminary data.</text>
</comment>
<dbReference type="STRING" id="425265.A8QAF3"/>
<dbReference type="VEuPathDB" id="FungiDB:MGL_3712"/>
<dbReference type="Proteomes" id="UP000008837">
    <property type="component" value="Unassembled WGS sequence"/>
</dbReference>
<dbReference type="SUPFAM" id="SSF57959">
    <property type="entry name" value="Leucine zipper domain"/>
    <property type="match status" value="1"/>
</dbReference>
<keyword evidence="6" id="KW-1185">Reference proteome</keyword>
<dbReference type="CDD" id="cd14688">
    <property type="entry name" value="bZIP_YAP"/>
    <property type="match status" value="1"/>
</dbReference>